<accession>A0ABP2D6T8</accession>
<dbReference type="Proteomes" id="UP000003257">
    <property type="component" value="Unassembled WGS sequence"/>
</dbReference>
<proteinExistence type="predicted"/>
<evidence type="ECO:0000313" key="3">
    <source>
        <dbReference type="Proteomes" id="UP000003257"/>
    </source>
</evidence>
<sequence>MGRPPLSSEPFAYLLTMKDIRNDLAACRLCADRFAVTATQHRPRPIVWFKPGARLLIASQAPGKRVHEAGKPFWDMSGTRLRDWLGLDEATFYDRNRVAIVPMGFCFPGYDAKGSDLPPPRVCAQTWREPVLDILPDLALTVLIGGYAMKYHLPEFRNVTEAVAGWRDHPPGVFALPHPSWRNTGWLNKNPWFAEEVLPRLRTAVSEVMNDRSPS</sequence>
<dbReference type="CDD" id="cd10033">
    <property type="entry name" value="UDG_like"/>
    <property type="match status" value="1"/>
</dbReference>
<gene>
    <name evidence="2" type="ORF">OIHEL45_00922</name>
</gene>
<organism evidence="2 3">
    <name type="scientific">Sulfitobacter indolifex HEL-45</name>
    <dbReference type="NCBI Taxonomy" id="391624"/>
    <lineage>
        <taxon>Bacteria</taxon>
        <taxon>Pseudomonadati</taxon>
        <taxon>Pseudomonadota</taxon>
        <taxon>Alphaproteobacteria</taxon>
        <taxon>Rhodobacterales</taxon>
        <taxon>Roseobacteraceae</taxon>
        <taxon>Sulfitobacter</taxon>
    </lineage>
</organism>
<dbReference type="Pfam" id="PF03167">
    <property type="entry name" value="UDG"/>
    <property type="match status" value="1"/>
</dbReference>
<dbReference type="InterPro" id="IPR047124">
    <property type="entry name" value="HI_0220.2"/>
</dbReference>
<dbReference type="SMART" id="SM00987">
    <property type="entry name" value="UreE_C"/>
    <property type="match status" value="1"/>
</dbReference>
<evidence type="ECO:0000313" key="2">
    <source>
        <dbReference type="EMBL" id="EDQ03960.1"/>
    </source>
</evidence>
<dbReference type="SUPFAM" id="SSF52141">
    <property type="entry name" value="Uracil-DNA glycosylase-like"/>
    <property type="match status" value="1"/>
</dbReference>
<dbReference type="PANTHER" id="PTHR42160">
    <property type="entry name" value="URACIL-DNA GLYCOSYLASE SUPERFAMILY PROTEIN"/>
    <property type="match status" value="1"/>
</dbReference>
<dbReference type="SMART" id="SM00986">
    <property type="entry name" value="UDG"/>
    <property type="match status" value="1"/>
</dbReference>
<keyword evidence="3" id="KW-1185">Reference proteome</keyword>
<protein>
    <submittedName>
        <fullName evidence="2">Uracil-DNA glycosylase, putative</fullName>
    </submittedName>
</protein>
<reference evidence="2 3" key="1">
    <citation type="submission" date="2007-11" db="EMBL/GenBank/DDBJ databases">
        <authorList>
            <person name="Wagner-Dobler I."/>
            <person name="Ferriera S."/>
            <person name="Johnson J."/>
            <person name="Kravitz S."/>
            <person name="Beeson K."/>
            <person name="Sutton G."/>
            <person name="Rogers Y.-H."/>
            <person name="Friedman R."/>
            <person name="Frazier M."/>
            <person name="Venter J.C."/>
        </authorList>
    </citation>
    <scope>NUCLEOTIDE SEQUENCE [LARGE SCALE GENOMIC DNA]</scope>
    <source>
        <strain evidence="2 3">HEL-45</strain>
    </source>
</reference>
<dbReference type="EMBL" id="ABID01000006">
    <property type="protein sequence ID" value="EDQ03960.1"/>
    <property type="molecule type" value="Genomic_DNA"/>
</dbReference>
<comment type="caution">
    <text evidence="2">The sequence shown here is derived from an EMBL/GenBank/DDBJ whole genome shotgun (WGS) entry which is preliminary data.</text>
</comment>
<dbReference type="InterPro" id="IPR036895">
    <property type="entry name" value="Uracil-DNA_glycosylase-like_sf"/>
</dbReference>
<dbReference type="PANTHER" id="PTHR42160:SF1">
    <property type="entry name" value="URACIL-DNA GLYCOSYLASE SUPERFAMILY PROTEIN"/>
    <property type="match status" value="1"/>
</dbReference>
<dbReference type="InterPro" id="IPR005122">
    <property type="entry name" value="Uracil-DNA_glycosylase-like"/>
</dbReference>
<evidence type="ECO:0000259" key="1">
    <source>
        <dbReference type="SMART" id="SM00986"/>
    </source>
</evidence>
<dbReference type="Gene3D" id="3.40.470.10">
    <property type="entry name" value="Uracil-DNA glycosylase-like domain"/>
    <property type="match status" value="1"/>
</dbReference>
<feature type="domain" description="Uracil-DNA glycosylase-like" evidence="1">
    <location>
        <begin position="46"/>
        <end position="202"/>
    </location>
</feature>
<name>A0ABP2D6T8_9RHOB</name>